<keyword evidence="2" id="KW-1185">Reference proteome</keyword>
<sequence>MGSLHEVLAGAAIDRGENTDVATLHNHQDHVNGLISPDGSEDLVLRRDGCAGPLPGTRV</sequence>
<dbReference type="EMBL" id="BAAALR010000090">
    <property type="protein sequence ID" value="GAA1720268.1"/>
    <property type="molecule type" value="Genomic_DNA"/>
</dbReference>
<protein>
    <submittedName>
        <fullName evidence="1">Uncharacterized protein</fullName>
    </submittedName>
</protein>
<organism evidence="1 2">
    <name type="scientific">Streptomyces yatensis</name>
    <dbReference type="NCBI Taxonomy" id="155177"/>
    <lineage>
        <taxon>Bacteria</taxon>
        <taxon>Bacillati</taxon>
        <taxon>Actinomycetota</taxon>
        <taxon>Actinomycetes</taxon>
        <taxon>Kitasatosporales</taxon>
        <taxon>Streptomycetaceae</taxon>
        <taxon>Streptomyces</taxon>
        <taxon>Streptomyces violaceusniger group</taxon>
    </lineage>
</organism>
<evidence type="ECO:0000313" key="2">
    <source>
        <dbReference type="Proteomes" id="UP001499947"/>
    </source>
</evidence>
<accession>A0ABP4VC51</accession>
<evidence type="ECO:0000313" key="1">
    <source>
        <dbReference type="EMBL" id="GAA1720268.1"/>
    </source>
</evidence>
<dbReference type="Proteomes" id="UP001499947">
    <property type="component" value="Unassembled WGS sequence"/>
</dbReference>
<reference evidence="2" key="1">
    <citation type="journal article" date="2019" name="Int. J. Syst. Evol. Microbiol.">
        <title>The Global Catalogue of Microorganisms (GCM) 10K type strain sequencing project: providing services to taxonomists for standard genome sequencing and annotation.</title>
        <authorList>
            <consortium name="The Broad Institute Genomics Platform"/>
            <consortium name="The Broad Institute Genome Sequencing Center for Infectious Disease"/>
            <person name="Wu L."/>
            <person name="Ma J."/>
        </authorList>
    </citation>
    <scope>NUCLEOTIDE SEQUENCE [LARGE SCALE GENOMIC DNA]</scope>
    <source>
        <strain evidence="2">JCM 13244</strain>
    </source>
</reference>
<gene>
    <name evidence="1" type="ORF">GCM10009680_72280</name>
</gene>
<proteinExistence type="predicted"/>
<comment type="caution">
    <text evidence="1">The sequence shown here is derived from an EMBL/GenBank/DDBJ whole genome shotgun (WGS) entry which is preliminary data.</text>
</comment>
<name>A0ABP4VC51_9ACTN</name>